<reference evidence="1 2" key="1">
    <citation type="journal article" date="2013" name="Genome Announc.">
        <title>Draft Genome Sequence of Strain JLT2015T, Belonging to the Family Sphingomonadaceae of the Alphaproteobacteria.</title>
        <authorList>
            <person name="Tang K."/>
            <person name="Liu K."/>
            <person name="Li S."/>
            <person name="Jiao N."/>
        </authorList>
    </citation>
    <scope>NUCLEOTIDE SEQUENCE [LARGE SCALE GENOMIC DNA]</scope>
    <source>
        <strain evidence="1 2">JLT2015</strain>
    </source>
</reference>
<keyword evidence="2" id="KW-1185">Reference proteome</keyword>
<name>M2TJH6_9SPHN</name>
<organism evidence="1 2">
    <name type="scientific">Pacificimonas flava</name>
    <dbReference type="NCBI Taxonomy" id="1234595"/>
    <lineage>
        <taxon>Bacteria</taxon>
        <taxon>Pseudomonadati</taxon>
        <taxon>Pseudomonadota</taxon>
        <taxon>Alphaproteobacteria</taxon>
        <taxon>Sphingomonadales</taxon>
        <taxon>Sphingosinicellaceae</taxon>
        <taxon>Pacificimonas</taxon>
    </lineage>
</organism>
<protein>
    <recommendedName>
        <fullName evidence="3">Metallo-beta-lactamase domain-containing protein</fullName>
    </recommendedName>
</protein>
<dbReference type="InterPro" id="IPR036866">
    <property type="entry name" value="RibonucZ/Hydroxyglut_hydro"/>
</dbReference>
<accession>M2TJH6</accession>
<dbReference type="EMBL" id="AMRV01000015">
    <property type="protein sequence ID" value="EMD81796.1"/>
    <property type="molecule type" value="Genomic_DNA"/>
</dbReference>
<dbReference type="Proteomes" id="UP000011717">
    <property type="component" value="Unassembled WGS sequence"/>
</dbReference>
<proteinExistence type="predicted"/>
<dbReference type="RefSeq" id="WP_008603808.1">
    <property type="nucleotide sequence ID" value="NZ_AMRV01000015.1"/>
</dbReference>
<comment type="caution">
    <text evidence="1">The sequence shown here is derived from an EMBL/GenBank/DDBJ whole genome shotgun (WGS) entry which is preliminary data.</text>
</comment>
<sequence length="278" mass="30876">MSRHSHFASSFRNGHVGDFLKGEKPLQQLAENFWNFRGSFKIAKILDVGTQMSLVRCANGRFLVLDSYSVDDDDRENLLALTDGGKAIDAIINVHPFHTLHCRAMHDLAPPARLIGTRRHRVAAAELPWEDGVIEDPRTQADFVKELDFSLPGGVDLVTDDDSVHAGSVLVRHRDSGIVHVDDTLNVLAAPGILGRILPQSQLKFHQALPKALEKRPGAADAFVRWAQKIAQDWTHTSIVCAAHSAVRRLSREGWQKELLEALSGVRKTLDKHRAEFG</sequence>
<dbReference type="AlphaFoldDB" id="M2TJH6"/>
<evidence type="ECO:0000313" key="2">
    <source>
        <dbReference type="Proteomes" id="UP000011717"/>
    </source>
</evidence>
<evidence type="ECO:0008006" key="3">
    <source>
        <dbReference type="Google" id="ProtNLM"/>
    </source>
</evidence>
<gene>
    <name evidence="1" type="ORF">C725_2844</name>
</gene>
<dbReference type="SUPFAM" id="SSF56281">
    <property type="entry name" value="Metallo-hydrolase/oxidoreductase"/>
    <property type="match status" value="1"/>
</dbReference>
<dbReference type="PATRIC" id="fig|1234595.3.peg.2846"/>
<evidence type="ECO:0000313" key="1">
    <source>
        <dbReference type="EMBL" id="EMD81796.1"/>
    </source>
</evidence>